<keyword evidence="4" id="KW-1185">Reference proteome</keyword>
<feature type="compositionally biased region" description="Polar residues" evidence="1">
    <location>
        <begin position="176"/>
        <end position="187"/>
    </location>
</feature>
<dbReference type="RefSeq" id="WP_045067198.1">
    <property type="nucleotide sequence ID" value="NZ_JZTB01000014.1"/>
</dbReference>
<keyword evidence="2" id="KW-0812">Transmembrane</keyword>
<evidence type="ECO:0000313" key="3">
    <source>
        <dbReference type="EMBL" id="PSX44106.1"/>
    </source>
</evidence>
<dbReference type="Proteomes" id="UP000240728">
    <property type="component" value="Unassembled WGS sequence"/>
</dbReference>
<feature type="transmembrane region" description="Helical" evidence="2">
    <location>
        <begin position="108"/>
        <end position="125"/>
    </location>
</feature>
<organism evidence="3 4">
    <name type="scientific">Photobacterium kishitanii</name>
    <dbReference type="NCBI Taxonomy" id="318456"/>
    <lineage>
        <taxon>Bacteria</taxon>
        <taxon>Pseudomonadati</taxon>
        <taxon>Pseudomonadota</taxon>
        <taxon>Gammaproteobacteria</taxon>
        <taxon>Vibrionales</taxon>
        <taxon>Vibrionaceae</taxon>
        <taxon>Photobacterium</taxon>
    </lineage>
</organism>
<keyword evidence="2" id="KW-1133">Transmembrane helix</keyword>
<proteinExistence type="predicted"/>
<comment type="caution">
    <text evidence="3">The sequence shown here is derived from an EMBL/GenBank/DDBJ whole genome shotgun (WGS) entry which is preliminary data.</text>
</comment>
<evidence type="ECO:0000256" key="1">
    <source>
        <dbReference type="SAM" id="MobiDB-lite"/>
    </source>
</evidence>
<dbReference type="EMBL" id="PYOZ01000010">
    <property type="protein sequence ID" value="PSX44106.1"/>
    <property type="molecule type" value="Genomic_DNA"/>
</dbReference>
<feature type="region of interest" description="Disordered" evidence="1">
    <location>
        <begin position="170"/>
        <end position="199"/>
    </location>
</feature>
<dbReference type="AlphaFoldDB" id="A0AAX0YTR6"/>
<accession>A0AAX0YTR6</accession>
<evidence type="ECO:0000313" key="4">
    <source>
        <dbReference type="Proteomes" id="UP000240728"/>
    </source>
</evidence>
<sequence>MNKIMFIPNNNSYRAIITIILFLCVIVPTILTVEFDYFFNGYLYLIVGLSVTSIFYIQLLKLKSVSKLANIVLITRLFILSLCLSYIYSFGNVLIFSDFVPRYQPAEQPILLFTALFYFSLFIHFDIVRKNSYVIGTALIFVLTLLAKIFPPILMSFLEVASKDNHEERMKGYTPADTNGGNDQNDLMSYEDMNPNSRK</sequence>
<evidence type="ECO:0000256" key="2">
    <source>
        <dbReference type="SAM" id="Phobius"/>
    </source>
</evidence>
<feature type="transmembrane region" description="Helical" evidence="2">
    <location>
        <begin position="132"/>
        <end position="150"/>
    </location>
</feature>
<protein>
    <submittedName>
        <fullName evidence="3">Uncharacterized protein</fullName>
    </submittedName>
</protein>
<feature type="transmembrane region" description="Helical" evidence="2">
    <location>
        <begin position="68"/>
        <end position="88"/>
    </location>
</feature>
<keyword evidence="2" id="KW-0472">Membrane</keyword>
<feature type="transmembrane region" description="Helical" evidence="2">
    <location>
        <begin position="12"/>
        <end position="31"/>
    </location>
</feature>
<name>A0AAX0YTR6_9GAMM</name>
<gene>
    <name evidence="3" type="ORF">C0W53_15880</name>
</gene>
<reference evidence="3 4" key="1">
    <citation type="submission" date="2018-01" db="EMBL/GenBank/DDBJ databases">
        <title>Whole genome sequencing of Histamine producing bacteria.</title>
        <authorList>
            <person name="Butler K."/>
        </authorList>
    </citation>
    <scope>NUCLEOTIDE SEQUENCE [LARGE SCALE GENOMIC DNA]</scope>
    <source>
        <strain evidence="3 4">A1-4</strain>
    </source>
</reference>
<feature type="transmembrane region" description="Helical" evidence="2">
    <location>
        <begin position="37"/>
        <end position="56"/>
    </location>
</feature>